<accession>A0A1F8FCK7</accession>
<evidence type="ECO:0000259" key="1">
    <source>
        <dbReference type="Pfam" id="PF01978"/>
    </source>
</evidence>
<proteinExistence type="predicted"/>
<sequence length="250" mass="28182">MNDTEHYLKDLGLSPSEIRAYVALTKLGEAPASQVAKAAGMPRTTAISILEKLKEDNLVSSHKYRGRYFYWIESPDVFVESLLSRAEVAKEMSLSLKDLYRADGTFPATEIYDSQKGIRSFIEKLLGSLKTGSVIYTIESPGKGNYSKIYPEKIEKTILLQKKKKRINTLSLIPNGSYKLIDNFKLDSQDITIKELPAGFDFSSSVWLVGDKLVHFSGNPPYIAAIRHEKIVESMKNLFDFLWSISKPCK</sequence>
<dbReference type="InterPro" id="IPR051797">
    <property type="entry name" value="TrmB-like"/>
</dbReference>
<feature type="domain" description="Transcription regulator TrmB N-terminal" evidence="1">
    <location>
        <begin position="8"/>
        <end position="70"/>
    </location>
</feature>
<dbReference type="PANTHER" id="PTHR34293">
    <property type="entry name" value="HTH-TYPE TRANSCRIPTIONAL REGULATOR TRMBL2"/>
    <property type="match status" value="1"/>
</dbReference>
<reference evidence="2 3" key="1">
    <citation type="journal article" date="2016" name="Nat. Commun.">
        <title>Thousands of microbial genomes shed light on interconnected biogeochemical processes in an aquifer system.</title>
        <authorList>
            <person name="Anantharaman K."/>
            <person name="Brown C.T."/>
            <person name="Hug L.A."/>
            <person name="Sharon I."/>
            <person name="Castelle C.J."/>
            <person name="Probst A.J."/>
            <person name="Thomas B.C."/>
            <person name="Singh A."/>
            <person name="Wilkins M.J."/>
            <person name="Karaoz U."/>
            <person name="Brodie E.L."/>
            <person name="Williams K.H."/>
            <person name="Hubbard S.S."/>
            <person name="Banfield J.F."/>
        </authorList>
    </citation>
    <scope>NUCLEOTIDE SEQUENCE [LARGE SCALE GENOMIC DNA]</scope>
</reference>
<dbReference type="EMBL" id="MGJP01000011">
    <property type="protein sequence ID" value="OGN10278.1"/>
    <property type="molecule type" value="Genomic_DNA"/>
</dbReference>
<dbReference type="InterPro" id="IPR036390">
    <property type="entry name" value="WH_DNA-bd_sf"/>
</dbReference>
<evidence type="ECO:0000313" key="2">
    <source>
        <dbReference type="EMBL" id="OGN10278.1"/>
    </source>
</evidence>
<dbReference type="PANTHER" id="PTHR34293:SF1">
    <property type="entry name" value="HTH-TYPE TRANSCRIPTIONAL REGULATOR TRMBL2"/>
    <property type="match status" value="1"/>
</dbReference>
<evidence type="ECO:0000313" key="3">
    <source>
        <dbReference type="Proteomes" id="UP000177167"/>
    </source>
</evidence>
<organism evidence="2 3">
    <name type="scientific">Candidatus Yanofskybacteria bacterium RIFCSPHIGHO2_02_FULL_41_11</name>
    <dbReference type="NCBI Taxonomy" id="1802675"/>
    <lineage>
        <taxon>Bacteria</taxon>
        <taxon>Candidatus Yanofskyibacteriota</taxon>
    </lineage>
</organism>
<name>A0A1F8FCK7_9BACT</name>
<dbReference type="Gene3D" id="1.10.10.10">
    <property type="entry name" value="Winged helix-like DNA-binding domain superfamily/Winged helix DNA-binding domain"/>
    <property type="match status" value="1"/>
</dbReference>
<comment type="caution">
    <text evidence="2">The sequence shown here is derived from an EMBL/GenBank/DDBJ whole genome shotgun (WGS) entry which is preliminary data.</text>
</comment>
<dbReference type="Proteomes" id="UP000177167">
    <property type="component" value="Unassembled WGS sequence"/>
</dbReference>
<dbReference type="InterPro" id="IPR036388">
    <property type="entry name" value="WH-like_DNA-bd_sf"/>
</dbReference>
<dbReference type="Pfam" id="PF01978">
    <property type="entry name" value="TrmB"/>
    <property type="match status" value="1"/>
</dbReference>
<dbReference type="InterPro" id="IPR011991">
    <property type="entry name" value="ArsR-like_HTH"/>
</dbReference>
<dbReference type="AlphaFoldDB" id="A0A1F8FCK7"/>
<protein>
    <recommendedName>
        <fullName evidence="1">Transcription regulator TrmB N-terminal domain-containing protein</fullName>
    </recommendedName>
</protein>
<dbReference type="InterPro" id="IPR002831">
    <property type="entry name" value="Tscrpt_reg_TrmB_N"/>
</dbReference>
<gene>
    <name evidence="2" type="ORF">A3J46_00575</name>
</gene>
<dbReference type="CDD" id="cd00090">
    <property type="entry name" value="HTH_ARSR"/>
    <property type="match status" value="1"/>
</dbReference>
<dbReference type="SUPFAM" id="SSF46785">
    <property type="entry name" value="Winged helix' DNA-binding domain"/>
    <property type="match status" value="1"/>
</dbReference>